<keyword evidence="5" id="KW-1185">Reference proteome</keyword>
<dbReference type="AlphaFoldDB" id="A0A8E2J9V8"/>
<dbReference type="Gene3D" id="3.40.50.720">
    <property type="entry name" value="NAD(P)-binding Rossmann-like Domain"/>
    <property type="match status" value="2"/>
</dbReference>
<gene>
    <name evidence="4" type="ORF">K432DRAFT_470906</name>
</gene>
<keyword evidence="3" id="KW-0560">Oxidoreductase</keyword>
<dbReference type="SUPFAM" id="SSF51735">
    <property type="entry name" value="NAD(P)-binding Rossmann-fold domains"/>
    <property type="match status" value="1"/>
</dbReference>
<keyword evidence="2" id="KW-0521">NADP</keyword>
<evidence type="ECO:0000313" key="5">
    <source>
        <dbReference type="Proteomes" id="UP000250266"/>
    </source>
</evidence>
<evidence type="ECO:0000313" key="4">
    <source>
        <dbReference type="EMBL" id="OCK74134.1"/>
    </source>
</evidence>
<sequence>MASSNPSSSNNEDFQFSSVFNVKNKVALVTSALSRFGLMALQTLAVNEKLQRVVEMYGKDIAEQIIPILGDISKKDDIKRLVKEIESKEKCLTLPRVLKAMMQMNSARPLCAENSTFNDGTDTYRTNHQHGYSGTVLNIISNSGLVHVVIHLTMLLTTEIAEAGLKIRVNRKFEQIPVSRPGDDRDMADVVLFTVTNQYLNGQTVQVDGGNLIHERR</sequence>
<reference evidence="4 5" key="1">
    <citation type="journal article" date="2016" name="Nat. Commun.">
        <title>Ectomycorrhizal ecology is imprinted in the genome of the dominant symbiotic fungus Cenococcum geophilum.</title>
        <authorList>
            <consortium name="DOE Joint Genome Institute"/>
            <person name="Peter M."/>
            <person name="Kohler A."/>
            <person name="Ohm R.A."/>
            <person name="Kuo A."/>
            <person name="Krutzmann J."/>
            <person name="Morin E."/>
            <person name="Arend M."/>
            <person name="Barry K.W."/>
            <person name="Binder M."/>
            <person name="Choi C."/>
            <person name="Clum A."/>
            <person name="Copeland A."/>
            <person name="Grisel N."/>
            <person name="Haridas S."/>
            <person name="Kipfer T."/>
            <person name="LaButti K."/>
            <person name="Lindquist E."/>
            <person name="Lipzen A."/>
            <person name="Maire R."/>
            <person name="Meier B."/>
            <person name="Mihaltcheva S."/>
            <person name="Molinier V."/>
            <person name="Murat C."/>
            <person name="Poggeler S."/>
            <person name="Quandt C.A."/>
            <person name="Sperisen C."/>
            <person name="Tritt A."/>
            <person name="Tisserant E."/>
            <person name="Crous P.W."/>
            <person name="Henrissat B."/>
            <person name="Nehls U."/>
            <person name="Egli S."/>
            <person name="Spatafora J.W."/>
            <person name="Grigoriev I.V."/>
            <person name="Martin F.M."/>
        </authorList>
    </citation>
    <scope>NUCLEOTIDE SEQUENCE [LARGE SCALE GENOMIC DNA]</scope>
    <source>
        <strain evidence="4 5">CBS 459.81</strain>
    </source>
</reference>
<dbReference type="PANTHER" id="PTHR43618">
    <property type="entry name" value="7-ALPHA-HYDROXYSTEROID DEHYDROGENASE"/>
    <property type="match status" value="1"/>
</dbReference>
<dbReference type="Proteomes" id="UP000250266">
    <property type="component" value="Unassembled WGS sequence"/>
</dbReference>
<dbReference type="InterPro" id="IPR036291">
    <property type="entry name" value="NAD(P)-bd_dom_sf"/>
</dbReference>
<dbReference type="InterPro" id="IPR052178">
    <property type="entry name" value="Sec_Metab_Biosynth_SDR"/>
</dbReference>
<evidence type="ECO:0000256" key="3">
    <source>
        <dbReference type="ARBA" id="ARBA00023002"/>
    </source>
</evidence>
<dbReference type="GO" id="GO:0016491">
    <property type="term" value="F:oxidoreductase activity"/>
    <property type="evidence" value="ECO:0007669"/>
    <property type="project" value="UniProtKB-KW"/>
</dbReference>
<dbReference type="EMBL" id="KV745550">
    <property type="protein sequence ID" value="OCK74134.1"/>
    <property type="molecule type" value="Genomic_DNA"/>
</dbReference>
<dbReference type="OrthoDB" id="3819888at2759"/>
<dbReference type="PANTHER" id="PTHR43618:SF4">
    <property type="entry name" value="SHORT CHAIN DEHYDROGENASE_REDUCTASE FAMILY (AFU_ORTHOLOGUE AFUA_7G04540)"/>
    <property type="match status" value="1"/>
</dbReference>
<comment type="similarity">
    <text evidence="1">Belongs to the short-chain dehydrogenases/reductases (SDR) family.</text>
</comment>
<evidence type="ECO:0000256" key="2">
    <source>
        <dbReference type="ARBA" id="ARBA00022857"/>
    </source>
</evidence>
<organism evidence="4 5">
    <name type="scientific">Lepidopterella palustris CBS 459.81</name>
    <dbReference type="NCBI Taxonomy" id="1314670"/>
    <lineage>
        <taxon>Eukaryota</taxon>
        <taxon>Fungi</taxon>
        <taxon>Dikarya</taxon>
        <taxon>Ascomycota</taxon>
        <taxon>Pezizomycotina</taxon>
        <taxon>Dothideomycetes</taxon>
        <taxon>Pleosporomycetidae</taxon>
        <taxon>Mytilinidiales</taxon>
        <taxon>Argynnaceae</taxon>
        <taxon>Lepidopterella</taxon>
    </lineage>
</organism>
<accession>A0A8E2J9V8</accession>
<protein>
    <submittedName>
        <fullName evidence="4">Uncharacterized protein</fullName>
    </submittedName>
</protein>
<proteinExistence type="inferred from homology"/>
<evidence type="ECO:0000256" key="1">
    <source>
        <dbReference type="ARBA" id="ARBA00006484"/>
    </source>
</evidence>
<name>A0A8E2J9V8_9PEZI</name>